<dbReference type="EMBL" id="JABBWG010000017">
    <property type="protein sequence ID" value="KAG1816029.1"/>
    <property type="molecule type" value="Genomic_DNA"/>
</dbReference>
<sequence length="112" mass="12889">MPTCRTEQDIMLQVSGYHPPKWWEDPSMYIRSLEADDEEAGCITLHHIFIGKLLICSSCGTIDNYDELYPLQRWEDPSVYIRSLEAEDAEFHDCARPQSISPSTYFVPPSTC</sequence>
<dbReference type="GeneID" id="64626949"/>
<gene>
    <name evidence="1" type="ORF">BJ212DRAFT_1299878</name>
</gene>
<comment type="caution">
    <text evidence="1">The sequence shown here is derived from an EMBL/GenBank/DDBJ whole genome shotgun (WGS) entry which is preliminary data.</text>
</comment>
<dbReference type="RefSeq" id="XP_041192835.1">
    <property type="nucleotide sequence ID" value="XM_041332932.1"/>
</dbReference>
<evidence type="ECO:0000313" key="2">
    <source>
        <dbReference type="Proteomes" id="UP000807769"/>
    </source>
</evidence>
<dbReference type="Proteomes" id="UP000807769">
    <property type="component" value="Unassembled WGS sequence"/>
</dbReference>
<dbReference type="AlphaFoldDB" id="A0A9P7JDD1"/>
<accession>A0A9P7JDD1</accession>
<keyword evidence="2" id="KW-1185">Reference proteome</keyword>
<protein>
    <submittedName>
        <fullName evidence="1">Uncharacterized protein</fullName>
    </submittedName>
</protein>
<dbReference type="OrthoDB" id="2689646at2759"/>
<evidence type="ECO:0000313" key="1">
    <source>
        <dbReference type="EMBL" id="KAG1816029.1"/>
    </source>
</evidence>
<reference evidence="1" key="1">
    <citation type="journal article" date="2020" name="New Phytol.">
        <title>Comparative genomics reveals dynamic genome evolution in host specialist ectomycorrhizal fungi.</title>
        <authorList>
            <person name="Lofgren L.A."/>
            <person name="Nguyen N.H."/>
            <person name="Vilgalys R."/>
            <person name="Ruytinx J."/>
            <person name="Liao H.L."/>
            <person name="Branco S."/>
            <person name="Kuo A."/>
            <person name="LaButti K."/>
            <person name="Lipzen A."/>
            <person name="Andreopoulos W."/>
            <person name="Pangilinan J."/>
            <person name="Riley R."/>
            <person name="Hundley H."/>
            <person name="Na H."/>
            <person name="Barry K."/>
            <person name="Grigoriev I.V."/>
            <person name="Stajich J.E."/>
            <person name="Kennedy P.G."/>
        </authorList>
    </citation>
    <scope>NUCLEOTIDE SEQUENCE</scope>
    <source>
        <strain evidence="1">MN1</strain>
    </source>
</reference>
<organism evidence="1 2">
    <name type="scientific">Suillus subaureus</name>
    <dbReference type="NCBI Taxonomy" id="48587"/>
    <lineage>
        <taxon>Eukaryota</taxon>
        <taxon>Fungi</taxon>
        <taxon>Dikarya</taxon>
        <taxon>Basidiomycota</taxon>
        <taxon>Agaricomycotina</taxon>
        <taxon>Agaricomycetes</taxon>
        <taxon>Agaricomycetidae</taxon>
        <taxon>Boletales</taxon>
        <taxon>Suillineae</taxon>
        <taxon>Suillaceae</taxon>
        <taxon>Suillus</taxon>
    </lineage>
</organism>
<name>A0A9P7JDD1_9AGAM</name>
<proteinExistence type="predicted"/>